<dbReference type="EMBL" id="AMLP01000151">
    <property type="protein sequence ID" value="ELS53929.1"/>
    <property type="molecule type" value="Genomic_DNA"/>
</dbReference>
<dbReference type="AlphaFoldDB" id="L8PCK2"/>
<name>L8PCK2_STRVR</name>
<proteinExistence type="predicted"/>
<dbReference type="Proteomes" id="UP000011205">
    <property type="component" value="Unassembled WGS sequence"/>
</dbReference>
<reference evidence="1 2" key="1">
    <citation type="journal article" date="2013" name="Genome Announc.">
        <title>Draft Genome Sequence of Streptomyces viridochromogenes Strain Tu57, Producer of Avilamycin.</title>
        <authorList>
            <person name="Gruning B.A."/>
            <person name="Erxleben A."/>
            <person name="Hahnlein A."/>
            <person name="Gunther S."/>
        </authorList>
    </citation>
    <scope>NUCLEOTIDE SEQUENCE [LARGE SCALE GENOMIC DNA]</scope>
    <source>
        <strain evidence="1 2">Tue57</strain>
    </source>
</reference>
<gene>
    <name evidence="1" type="ORF">STVIR_5093</name>
</gene>
<accession>L8PCK2</accession>
<comment type="caution">
    <text evidence="1">The sequence shown here is derived from an EMBL/GenBank/DDBJ whole genome shotgun (WGS) entry which is preliminary data.</text>
</comment>
<organism evidence="1 2">
    <name type="scientific">Streptomyces viridochromogenes Tue57</name>
    <dbReference type="NCBI Taxonomy" id="1160705"/>
    <lineage>
        <taxon>Bacteria</taxon>
        <taxon>Bacillati</taxon>
        <taxon>Actinomycetota</taxon>
        <taxon>Actinomycetes</taxon>
        <taxon>Kitasatosporales</taxon>
        <taxon>Streptomycetaceae</taxon>
        <taxon>Streptomyces</taxon>
    </lineage>
</organism>
<sequence>MAQHQAGEHLRQLVHVFPDPLGRRQDLRERDALADQGRGDVEQAAADVDDLVAVGAEVAEVQGGGEVLRGDLALEAGGELLGGEADRLLLGGRGDAEQVGDVPAVVEGLGQFRDAGEGVAAFQQGRDRAQAGQVVVVVPGDTALAAGRRYQLAFPVETQGAHRDAGQAGQLFHAVLTLLGHPGTLVRTGGNFPRSTPTGRYGPPLLSPLRQRSLAWFR</sequence>
<evidence type="ECO:0000313" key="1">
    <source>
        <dbReference type="EMBL" id="ELS53929.1"/>
    </source>
</evidence>
<dbReference type="PATRIC" id="fig|1160705.3.peg.5036"/>
<evidence type="ECO:0000313" key="2">
    <source>
        <dbReference type="Proteomes" id="UP000011205"/>
    </source>
</evidence>
<protein>
    <submittedName>
        <fullName evidence="1">Putative MerR-family transcriptional regulator</fullName>
    </submittedName>
</protein>